<dbReference type="Gene3D" id="3.90.1480.20">
    <property type="entry name" value="Glycosyl transferase family 29"/>
    <property type="match status" value="1"/>
</dbReference>
<dbReference type="PANTHER" id="PTHR11987">
    <property type="entry name" value="ALPHA-2,8-SIALYLTRANSFERASE"/>
    <property type="match status" value="1"/>
</dbReference>
<organism evidence="12 13">
    <name type="scientific">Amphiprion ocellaris</name>
    <name type="common">Clown anemonefish</name>
    <dbReference type="NCBI Taxonomy" id="80972"/>
    <lineage>
        <taxon>Eukaryota</taxon>
        <taxon>Metazoa</taxon>
        <taxon>Chordata</taxon>
        <taxon>Craniata</taxon>
        <taxon>Vertebrata</taxon>
        <taxon>Euteleostomi</taxon>
        <taxon>Actinopterygii</taxon>
        <taxon>Neopterygii</taxon>
        <taxon>Teleostei</taxon>
        <taxon>Neoteleostei</taxon>
        <taxon>Acanthomorphata</taxon>
        <taxon>Ovalentaria</taxon>
        <taxon>Pomacentridae</taxon>
        <taxon>Amphiprion</taxon>
    </lineage>
</organism>
<dbReference type="InterPro" id="IPR038578">
    <property type="entry name" value="GT29-like_sf"/>
</dbReference>
<evidence type="ECO:0000256" key="3">
    <source>
        <dbReference type="ARBA" id="ARBA00022676"/>
    </source>
</evidence>
<comment type="subcellular location">
    <subcellularLocation>
        <location evidence="1">Golgi apparatus membrane</location>
        <topology evidence="1">Single-pass type II membrane protein</topology>
    </subcellularLocation>
</comment>
<evidence type="ECO:0000256" key="11">
    <source>
        <dbReference type="SAM" id="MobiDB-lite"/>
    </source>
</evidence>
<evidence type="ECO:0000313" key="12">
    <source>
        <dbReference type="Ensembl" id="ENSAOCP00000078806.1"/>
    </source>
</evidence>
<dbReference type="GeneTree" id="ENSGT01030000234535"/>
<evidence type="ECO:0000256" key="10">
    <source>
        <dbReference type="ARBA" id="ARBA00023180"/>
    </source>
</evidence>
<feature type="region of interest" description="Disordered" evidence="11">
    <location>
        <begin position="106"/>
        <end position="187"/>
    </location>
</feature>
<dbReference type="InterPro" id="IPR050943">
    <property type="entry name" value="Glycosyltr_29_Sialyltrsf"/>
</dbReference>
<feature type="compositionally biased region" description="Basic and acidic residues" evidence="11">
    <location>
        <begin position="132"/>
        <end position="183"/>
    </location>
</feature>
<keyword evidence="8" id="KW-0333">Golgi apparatus</keyword>
<keyword evidence="10" id="KW-0325">Glycoprotein</keyword>
<comment type="similarity">
    <text evidence="2">Belongs to the glycosyltransferase 29 family.</text>
</comment>
<evidence type="ECO:0000256" key="6">
    <source>
        <dbReference type="ARBA" id="ARBA00022968"/>
    </source>
</evidence>
<keyword evidence="3" id="KW-0328">Glycosyltransferase</keyword>
<keyword evidence="9" id="KW-0472">Membrane</keyword>
<evidence type="ECO:0000256" key="1">
    <source>
        <dbReference type="ARBA" id="ARBA00004323"/>
    </source>
</evidence>
<evidence type="ECO:0000256" key="9">
    <source>
        <dbReference type="ARBA" id="ARBA00023136"/>
    </source>
</evidence>
<dbReference type="GO" id="GO:0009311">
    <property type="term" value="P:oligosaccharide metabolic process"/>
    <property type="evidence" value="ECO:0007669"/>
    <property type="project" value="TreeGrafter"/>
</dbReference>
<proteinExistence type="inferred from homology"/>
<gene>
    <name evidence="12" type="primary">SEPTIN9</name>
</gene>
<dbReference type="AlphaFoldDB" id="A0AAQ6APS6"/>
<evidence type="ECO:0000256" key="5">
    <source>
        <dbReference type="ARBA" id="ARBA00022692"/>
    </source>
</evidence>
<feature type="compositionally biased region" description="Basic and acidic residues" evidence="11">
    <location>
        <begin position="314"/>
        <end position="344"/>
    </location>
</feature>
<evidence type="ECO:0000313" key="13">
    <source>
        <dbReference type="Proteomes" id="UP001501940"/>
    </source>
</evidence>
<evidence type="ECO:0000256" key="4">
    <source>
        <dbReference type="ARBA" id="ARBA00022679"/>
    </source>
</evidence>
<dbReference type="Proteomes" id="UP001501940">
    <property type="component" value="Chromosome 19"/>
</dbReference>
<dbReference type="GO" id="GO:0000139">
    <property type="term" value="C:Golgi membrane"/>
    <property type="evidence" value="ECO:0007669"/>
    <property type="project" value="UniProtKB-SubCell"/>
</dbReference>
<dbReference type="GO" id="GO:0006491">
    <property type="term" value="P:N-glycan processing"/>
    <property type="evidence" value="ECO:0007669"/>
    <property type="project" value="TreeGrafter"/>
</dbReference>
<dbReference type="GO" id="GO:0003828">
    <property type="term" value="F:alpha-N-acetylneuraminate alpha-2,8-sialyltransferase activity"/>
    <property type="evidence" value="ECO:0007669"/>
    <property type="project" value="TreeGrafter"/>
</dbReference>
<feature type="region of interest" description="Disordered" evidence="11">
    <location>
        <begin position="309"/>
        <end position="344"/>
    </location>
</feature>
<dbReference type="Ensembl" id="ENSAOCT00000049520.1">
    <property type="protein sequence ID" value="ENSAOCP00000078806.1"/>
    <property type="gene ID" value="ENSAOCG00000026394.1"/>
</dbReference>
<evidence type="ECO:0000256" key="2">
    <source>
        <dbReference type="ARBA" id="ARBA00006003"/>
    </source>
</evidence>
<keyword evidence="5" id="KW-0812">Transmembrane</keyword>
<protein>
    <recommendedName>
        <fullName evidence="14">ST8 alpha-N-acetyl-neuraminide alpha-2,8-sialyltransferase 6</fullName>
    </recommendedName>
</protein>
<evidence type="ECO:0000256" key="7">
    <source>
        <dbReference type="ARBA" id="ARBA00022989"/>
    </source>
</evidence>
<reference evidence="12 13" key="1">
    <citation type="submission" date="2022-01" db="EMBL/GenBank/DDBJ databases">
        <title>A chromosome-scale genome assembly of the false clownfish, Amphiprion ocellaris.</title>
        <authorList>
            <person name="Ryu T."/>
        </authorList>
    </citation>
    <scope>NUCLEOTIDE SEQUENCE [LARGE SCALE GENOMIC DNA]</scope>
</reference>
<feature type="compositionally biased region" description="Basic and acidic residues" evidence="11">
    <location>
        <begin position="106"/>
        <end position="125"/>
    </location>
</feature>
<keyword evidence="6" id="KW-0735">Signal-anchor</keyword>
<dbReference type="Pfam" id="PF00777">
    <property type="entry name" value="Glyco_transf_29"/>
    <property type="match status" value="1"/>
</dbReference>
<name>A0AAQ6APS6_AMPOC</name>
<feature type="compositionally biased region" description="Basic and acidic residues" evidence="11">
    <location>
        <begin position="219"/>
        <end position="281"/>
    </location>
</feature>
<feature type="region of interest" description="Disordered" evidence="11">
    <location>
        <begin position="219"/>
        <end position="295"/>
    </location>
</feature>
<keyword evidence="13" id="KW-1185">Reference proteome</keyword>
<evidence type="ECO:0008006" key="14">
    <source>
        <dbReference type="Google" id="ProtNLM"/>
    </source>
</evidence>
<dbReference type="InterPro" id="IPR001675">
    <property type="entry name" value="Glyco_trans_29"/>
</dbReference>
<keyword evidence="7" id="KW-1133">Transmembrane helix</keyword>
<evidence type="ECO:0000256" key="8">
    <source>
        <dbReference type="ARBA" id="ARBA00023034"/>
    </source>
</evidence>
<sequence>MRGKRMKSRLSLIITFLCFGSLLTSFIWSNNTVELHQLPLQKKDILQPSELCQGCREVVDKVTESNSEISNLQEDKPTRISRHLSNVEPQHSESCKGCREAIDKAVEPKEEDDSQKIREVIEKGTESNSEISKTKEDNPPEIREVIDKAVEPKQEDDSQKIREVNEKGTEGNSEILKKQEDKPRRIRRRIKKVVRRVQNSKKQEDNPPKIREVIDETVEHKQDDNSLKIREVIEKGAESDSEISKTKEDKPPEIREVVDKAVEPKQEDDSQKIREVIEKGTESNSEISKTQEDKPRRIRRIIKKVVVRHVQNSKKQEDNPQQIREENNKVEDLHPQNMNTKEDDSQKIRGVIDKAVERYSQTWKKQEDNCQKLRFHLTSKCNGLDRAVVTQNSTPVDSEISYNGLKKTLKVTPELFSTFIKEHPFSNKTLDTCAVVGNGGILINSSCGETIDSAQFVIRCNLAPLGNGYEKHVGIKTDLVTANPSIFVERYEALNGRRRPFVEDLRSYGNSLLLLPAFSYSSKTILSVRAIYTIEDFESPIRPVYLNPEYVESLLLFWRSQGLRETRLSTGLTMVSLALELCNNVHLYGFWPFSHHPHDRHNLTNHYYDDIKPKVFHAMPAEFDLLMRLHSQGVLRLHLGDCPTGGK</sequence>
<dbReference type="PANTHER" id="PTHR11987:SF50">
    <property type="entry name" value="ALPHA-2,8-SIALYLTRANSFERASE 8F"/>
    <property type="match status" value="1"/>
</dbReference>
<keyword evidence="4" id="KW-0808">Transferase</keyword>
<reference evidence="12" key="3">
    <citation type="submission" date="2025-09" db="UniProtKB">
        <authorList>
            <consortium name="Ensembl"/>
        </authorList>
    </citation>
    <scope>IDENTIFICATION</scope>
</reference>
<accession>A0AAQ6APS6</accession>
<reference evidence="12" key="2">
    <citation type="submission" date="2025-08" db="UniProtKB">
        <authorList>
            <consortium name="Ensembl"/>
        </authorList>
    </citation>
    <scope>IDENTIFICATION</scope>
</reference>